<keyword evidence="6" id="KW-0146">Chitin degradation</keyword>
<evidence type="ECO:0000256" key="10">
    <source>
        <dbReference type="ARBA" id="ARBA00023326"/>
    </source>
</evidence>
<organism evidence="15">
    <name type="scientific">Dissoconium aciculare CBS 342.82</name>
    <dbReference type="NCBI Taxonomy" id="1314786"/>
    <lineage>
        <taxon>Eukaryota</taxon>
        <taxon>Fungi</taxon>
        <taxon>Dikarya</taxon>
        <taxon>Ascomycota</taxon>
        <taxon>Pezizomycotina</taxon>
        <taxon>Dothideomycetes</taxon>
        <taxon>Dothideomycetidae</taxon>
        <taxon>Mycosphaerellales</taxon>
        <taxon>Dissoconiaceae</taxon>
        <taxon>Dissoconium</taxon>
    </lineage>
</organism>
<evidence type="ECO:0000313" key="14">
    <source>
        <dbReference type="Proteomes" id="UP000504637"/>
    </source>
</evidence>
<evidence type="ECO:0000256" key="7">
    <source>
        <dbReference type="ARBA" id="ARBA00023026"/>
    </source>
</evidence>
<dbReference type="SUPFAM" id="SSF54106">
    <property type="entry name" value="LysM domain"/>
    <property type="match status" value="2"/>
</dbReference>
<dbReference type="InterPro" id="IPR018392">
    <property type="entry name" value="LysM"/>
</dbReference>
<dbReference type="Proteomes" id="UP000504637">
    <property type="component" value="Unplaced"/>
</dbReference>
<dbReference type="PROSITE" id="PS51910">
    <property type="entry name" value="GH18_2"/>
    <property type="match status" value="1"/>
</dbReference>
<evidence type="ECO:0000256" key="2">
    <source>
        <dbReference type="ARBA" id="ARBA00008682"/>
    </source>
</evidence>
<dbReference type="InterPro" id="IPR011583">
    <property type="entry name" value="Chitinase_II/V-like_cat"/>
</dbReference>
<dbReference type="InterPro" id="IPR036861">
    <property type="entry name" value="Endochitinase-like_sf"/>
</dbReference>
<dbReference type="EC" id="3.2.1.14" evidence="3"/>
<evidence type="ECO:0000256" key="6">
    <source>
        <dbReference type="ARBA" id="ARBA00023024"/>
    </source>
</evidence>
<dbReference type="GeneID" id="54365159"/>
<feature type="domain" description="LysM" evidence="12">
    <location>
        <begin position="244"/>
        <end position="292"/>
    </location>
</feature>
<keyword evidence="10" id="KW-0624">Polysaccharide degradation</keyword>
<dbReference type="GO" id="GO:0000272">
    <property type="term" value="P:polysaccharide catabolic process"/>
    <property type="evidence" value="ECO:0007669"/>
    <property type="project" value="UniProtKB-KW"/>
</dbReference>
<dbReference type="InterPro" id="IPR001579">
    <property type="entry name" value="Glyco_hydro_18_chit_AS"/>
</dbReference>
<dbReference type="Gene3D" id="3.10.50.10">
    <property type="match status" value="1"/>
</dbReference>
<evidence type="ECO:0000256" key="8">
    <source>
        <dbReference type="ARBA" id="ARBA00023277"/>
    </source>
</evidence>
<dbReference type="RefSeq" id="XP_033463703.1">
    <property type="nucleotide sequence ID" value="XM_033607359.1"/>
</dbReference>
<evidence type="ECO:0000256" key="9">
    <source>
        <dbReference type="ARBA" id="ARBA00023295"/>
    </source>
</evidence>
<keyword evidence="7" id="KW-0843">Virulence</keyword>
<name>A0A6J3MID4_9PEZI</name>
<dbReference type="InterPro" id="IPR029070">
    <property type="entry name" value="Chitinase_insertion_sf"/>
</dbReference>
<dbReference type="Pfam" id="PF00704">
    <property type="entry name" value="Glyco_hydro_18"/>
    <property type="match status" value="2"/>
</dbReference>
<evidence type="ECO:0000259" key="13">
    <source>
        <dbReference type="PROSITE" id="PS51910"/>
    </source>
</evidence>
<protein>
    <recommendedName>
        <fullName evidence="3">chitinase</fullName>
        <ecNumber evidence="3">3.2.1.14</ecNumber>
    </recommendedName>
</protein>
<dbReference type="Pfam" id="PF01476">
    <property type="entry name" value="LysM"/>
    <property type="match status" value="2"/>
</dbReference>
<keyword evidence="5 11" id="KW-0378">Hydrolase</keyword>
<reference evidence="15" key="3">
    <citation type="submission" date="2025-08" db="UniProtKB">
        <authorList>
            <consortium name="RefSeq"/>
        </authorList>
    </citation>
    <scope>IDENTIFICATION</scope>
    <source>
        <strain evidence="15">CBS 342.82</strain>
    </source>
</reference>
<dbReference type="SUPFAM" id="SSF51445">
    <property type="entry name" value="(Trans)glycosidases"/>
    <property type="match status" value="1"/>
</dbReference>
<sequence>MRSLLPERPFRRLNRRQYLSTNSSIPSASTLHLNSWSSTEHVDTIAAHSASTELGRYILSANSNDVVMFARVENVIAGVYVGSQVDRSSASEIMSKFSDQVSRQSPSSSVSAQTCGVSNGTTSSQYFGVIYDTAVNFATVQEALKKWDRAQCLQSEQSRIWDGVGLKMNSGTQVRISPKADTEVQAGDGCYNVAQRCGITQQALQSYNGGSSFCSSLKVGQYACCSSGTLPDMTPQQNPDGSCRAYTVVANDYCAAIAEAHQMTVQDIVSRNRQTWGWEGCATLYIGMKICLSSGVPPFPANVPNAICGPQANGTQPNSDISTWANLNQCPLNACCDVFGQCGITTEFCTAAPADTGNPGTRQPGANGCISNCGTNIITSSSPARFERIGYYEAFNIDRPCGHVSVGAIPDRYTTVHWAFASISTNYQPSISPYESAWAAFKEQTRFKKIVSFGGWTFSTAPSSYNILRSGVMPANRQSFARKIANFVQIEGLDGVDIDWERPGVFELTTSRQWDYGNAFTNPACPTGNCLRSQVNFTETVSALSMLTKAGVPGNKIMLGQPLYGRSFEMTQAGCYTEECTFTGRSSGASAGKCTGTPGYLSNNEIYDIINGGRYKVQQYSTPIAGDILVYNDTQWVSWMSGSTYDGRSSFAQAIGLGGTSDWAIDLNVTDTASDTGSGSTGTSSGSGIVSLDPALYQNPSPIVSCQAPCTLVLPPWTLPYTTTITPTPITTTVTQVWPSISTMSGMVTTTVYISAVKETTITLPPVTTKEIPLYNVVWTNTADSIIPLRSSLILPPATLRQDSTVVTASGTSTTLRGIYYTLNFGPYPPPPTQTAGQTTTTLLPLPVPTGCPLCAPRITVRPGPPPPQCVVGCGQRCLINCSPVVLPGISGNIPSFGCIGVGCSGGGGCIGAGCGGGGGSKGGGGCAGPNCGGGGGTGGGEGEPDEQSSCSSSSTVTNCSVDCDVGPDSGGHMTTSCYSTTCSEHVGCRATGTTTTSETTTACPLIPEFTPYAGDQVRMMGDGGMAGTILAMGYIGPNRPVSATPTSSSCQPTGTPGSSVFYLFHESYRSCSGSQCGDSEVEVGIVPGDKWNCNDLAAVDFGNTDLSSYPYAPGSAEFRYMPDTFVLQDTQHVCGTNALTFKAQCDGSYHVTSQNQGGTAVCFSNSDLPAPISGCVANNKRASFTADWRCIGTIC</sequence>
<proteinExistence type="inferred from homology"/>
<evidence type="ECO:0000256" key="3">
    <source>
        <dbReference type="ARBA" id="ARBA00012729"/>
    </source>
</evidence>
<reference evidence="15" key="1">
    <citation type="submission" date="2020-01" db="EMBL/GenBank/DDBJ databases">
        <authorList>
            <consortium name="DOE Joint Genome Institute"/>
            <person name="Haridas S."/>
            <person name="Albert R."/>
            <person name="Binder M."/>
            <person name="Bloem J."/>
            <person name="Labutti K."/>
            <person name="Salamov A."/>
            <person name="Andreopoulos B."/>
            <person name="Baker S.E."/>
            <person name="Barry K."/>
            <person name="Bills G."/>
            <person name="Bluhm B.H."/>
            <person name="Cannon C."/>
            <person name="Castanera R."/>
            <person name="Culley D.E."/>
            <person name="Daum C."/>
            <person name="Ezra D."/>
            <person name="Gonzalez J.B."/>
            <person name="Henrissat B."/>
            <person name="Kuo A."/>
            <person name="Liang C."/>
            <person name="Lipzen A."/>
            <person name="Lutzoni F."/>
            <person name="Magnuson J."/>
            <person name="Mondo S."/>
            <person name="Nolan M."/>
            <person name="Ohm R."/>
            <person name="Pangilinan J."/>
            <person name="Park H.-J."/>
            <person name="Ramirez L."/>
            <person name="Alfaro M."/>
            <person name="Sun H."/>
            <person name="Tritt A."/>
            <person name="Yoshinaga Y."/>
            <person name="Zwiers L.-H."/>
            <person name="Turgeon B.G."/>
            <person name="Goodwin S.B."/>
            <person name="Spatafora J.W."/>
            <person name="Crous P.W."/>
            <person name="Grigoriev I.V."/>
        </authorList>
    </citation>
    <scope>NUCLEOTIDE SEQUENCE</scope>
    <source>
        <strain evidence="15">CBS 342.82</strain>
    </source>
</reference>
<evidence type="ECO:0000256" key="11">
    <source>
        <dbReference type="RuleBase" id="RU000489"/>
    </source>
</evidence>
<gene>
    <name evidence="15" type="ORF">K489DRAFT_407379</name>
</gene>
<dbReference type="Gene3D" id="3.10.350.10">
    <property type="entry name" value="LysM domain"/>
    <property type="match status" value="2"/>
</dbReference>
<dbReference type="GO" id="GO:0006032">
    <property type="term" value="P:chitin catabolic process"/>
    <property type="evidence" value="ECO:0007669"/>
    <property type="project" value="UniProtKB-KW"/>
</dbReference>
<dbReference type="PANTHER" id="PTHR47700">
    <property type="entry name" value="V CHITINASE, PUTATIVE (AFU_ORTHOLOGUE AFUA_6G13720)-RELATED"/>
    <property type="match status" value="1"/>
</dbReference>
<dbReference type="PROSITE" id="PS01095">
    <property type="entry name" value="GH18_1"/>
    <property type="match status" value="1"/>
</dbReference>
<evidence type="ECO:0000256" key="4">
    <source>
        <dbReference type="ARBA" id="ARBA00022669"/>
    </source>
</evidence>
<comment type="catalytic activity">
    <reaction evidence="1">
        <text>Random endo-hydrolysis of N-acetyl-beta-D-glucosaminide (1-&gt;4)-beta-linkages in chitin and chitodextrins.</text>
        <dbReference type="EC" id="3.2.1.14"/>
    </reaction>
</comment>
<dbReference type="AlphaFoldDB" id="A0A6J3MID4"/>
<dbReference type="SUPFAM" id="SSF57016">
    <property type="entry name" value="Plant lectins/antimicrobial peptides"/>
    <property type="match status" value="1"/>
</dbReference>
<reference evidence="15" key="2">
    <citation type="submission" date="2020-04" db="EMBL/GenBank/DDBJ databases">
        <authorList>
            <consortium name="NCBI Genome Project"/>
        </authorList>
    </citation>
    <scope>NUCLEOTIDE SEQUENCE</scope>
    <source>
        <strain evidence="15">CBS 342.82</strain>
    </source>
</reference>
<keyword evidence="8" id="KW-0119">Carbohydrate metabolism</keyword>
<evidence type="ECO:0000313" key="15">
    <source>
        <dbReference type="RefSeq" id="XP_033463703.1"/>
    </source>
</evidence>
<feature type="domain" description="LysM" evidence="12">
    <location>
        <begin position="180"/>
        <end position="225"/>
    </location>
</feature>
<evidence type="ECO:0000259" key="12">
    <source>
        <dbReference type="PROSITE" id="PS51782"/>
    </source>
</evidence>
<dbReference type="InterPro" id="IPR053214">
    <property type="entry name" value="LysM12-like"/>
</dbReference>
<accession>A0A6J3MID4</accession>
<dbReference type="OrthoDB" id="73875at2759"/>
<feature type="domain" description="GH18" evidence="13">
    <location>
        <begin position="386"/>
        <end position="684"/>
    </location>
</feature>
<dbReference type="PROSITE" id="PS51782">
    <property type="entry name" value="LYSM"/>
    <property type="match status" value="2"/>
</dbReference>
<dbReference type="GO" id="GO:0008843">
    <property type="term" value="F:endochitinase activity"/>
    <property type="evidence" value="ECO:0007669"/>
    <property type="project" value="UniProtKB-EC"/>
</dbReference>
<keyword evidence="14" id="KW-1185">Reference proteome</keyword>
<dbReference type="SMART" id="SM00636">
    <property type="entry name" value="Glyco_18"/>
    <property type="match status" value="1"/>
</dbReference>
<evidence type="ECO:0000256" key="5">
    <source>
        <dbReference type="ARBA" id="ARBA00022801"/>
    </source>
</evidence>
<keyword evidence="4" id="KW-0147">Chitin-binding</keyword>
<dbReference type="InterPro" id="IPR017853">
    <property type="entry name" value="GH"/>
</dbReference>
<dbReference type="Gene3D" id="3.20.20.80">
    <property type="entry name" value="Glycosidases"/>
    <property type="match status" value="2"/>
</dbReference>
<dbReference type="SUPFAM" id="SSF54556">
    <property type="entry name" value="Chitinase insertion domain"/>
    <property type="match status" value="1"/>
</dbReference>
<dbReference type="InterPro" id="IPR001223">
    <property type="entry name" value="Glyco_hydro18_cat"/>
</dbReference>
<dbReference type="InterPro" id="IPR036779">
    <property type="entry name" value="LysM_dom_sf"/>
</dbReference>
<dbReference type="GO" id="GO:0008061">
    <property type="term" value="F:chitin binding"/>
    <property type="evidence" value="ECO:0007669"/>
    <property type="project" value="UniProtKB-KW"/>
</dbReference>
<evidence type="ECO:0000256" key="1">
    <source>
        <dbReference type="ARBA" id="ARBA00000822"/>
    </source>
</evidence>
<dbReference type="CDD" id="cd00118">
    <property type="entry name" value="LysM"/>
    <property type="match status" value="1"/>
</dbReference>
<dbReference type="SMART" id="SM00257">
    <property type="entry name" value="LysM"/>
    <property type="match status" value="2"/>
</dbReference>
<keyword evidence="9 11" id="KW-0326">Glycosidase</keyword>
<dbReference type="PANTHER" id="PTHR47700:SF2">
    <property type="entry name" value="CHITINASE"/>
    <property type="match status" value="1"/>
</dbReference>
<comment type="similarity">
    <text evidence="2">Belongs to the glycosyl hydrolase 18 family. Chitinase class V subfamily.</text>
</comment>